<evidence type="ECO:0000313" key="18">
    <source>
        <dbReference type="EMBL" id="TLG77517.1"/>
    </source>
</evidence>
<keyword evidence="6 14" id="KW-0547">Nucleotide-binding</keyword>
<dbReference type="SUPFAM" id="SSF140990">
    <property type="entry name" value="FtsH protease domain-like"/>
    <property type="match status" value="1"/>
</dbReference>
<dbReference type="Proteomes" id="UP000306912">
    <property type="component" value="Unassembled WGS sequence"/>
</dbReference>
<keyword evidence="3 14" id="KW-0645">Protease</keyword>
<dbReference type="EMBL" id="VBWP01000001">
    <property type="protein sequence ID" value="TLG77517.1"/>
    <property type="molecule type" value="Genomic_DNA"/>
</dbReference>
<keyword evidence="7 14" id="KW-0378">Hydrolase</keyword>
<dbReference type="InterPro" id="IPR003959">
    <property type="entry name" value="ATPase_AAA_core"/>
</dbReference>
<dbReference type="HAMAP" id="MF_01458">
    <property type="entry name" value="FtsH"/>
    <property type="match status" value="1"/>
</dbReference>
<comment type="similarity">
    <text evidence="13 14">In the central section; belongs to the AAA ATPase family.</text>
</comment>
<evidence type="ECO:0000256" key="6">
    <source>
        <dbReference type="ARBA" id="ARBA00022741"/>
    </source>
</evidence>
<keyword evidence="4 14" id="KW-0812">Transmembrane</keyword>
<feature type="active site" evidence="14">
    <location>
        <position position="433"/>
    </location>
</feature>
<feature type="compositionally biased region" description="Basic and acidic residues" evidence="16">
    <location>
        <begin position="631"/>
        <end position="652"/>
    </location>
</feature>
<dbReference type="GO" id="GO:0004176">
    <property type="term" value="F:ATP-dependent peptidase activity"/>
    <property type="evidence" value="ECO:0007669"/>
    <property type="project" value="InterPro"/>
</dbReference>
<evidence type="ECO:0000256" key="2">
    <source>
        <dbReference type="ARBA" id="ARBA00010044"/>
    </source>
</evidence>
<feature type="compositionally biased region" description="Basic and acidic residues" evidence="16">
    <location>
        <begin position="605"/>
        <end position="621"/>
    </location>
</feature>
<dbReference type="CDD" id="cd19501">
    <property type="entry name" value="RecA-like_FtsH"/>
    <property type="match status" value="1"/>
</dbReference>
<evidence type="ECO:0000256" key="4">
    <source>
        <dbReference type="ARBA" id="ARBA00022692"/>
    </source>
</evidence>
<dbReference type="Pfam" id="PF17862">
    <property type="entry name" value="AAA_lid_3"/>
    <property type="match status" value="1"/>
</dbReference>
<dbReference type="InterPro" id="IPR003593">
    <property type="entry name" value="AAA+_ATPase"/>
</dbReference>
<evidence type="ECO:0000256" key="16">
    <source>
        <dbReference type="SAM" id="MobiDB-lite"/>
    </source>
</evidence>
<feature type="binding site" evidence="14">
    <location>
        <position position="432"/>
    </location>
    <ligand>
        <name>Zn(2+)</name>
        <dbReference type="ChEBI" id="CHEBI:29105"/>
        <note>catalytic</note>
    </ligand>
</feature>
<dbReference type="FunFam" id="1.20.58.760:FF:000001">
    <property type="entry name" value="ATP-dependent zinc metalloprotease FtsH"/>
    <property type="match status" value="1"/>
</dbReference>
<gene>
    <name evidence="18" type="primary">hflB</name>
    <name evidence="14" type="synonym">ftsH</name>
    <name evidence="18" type="ORF">FEZ08_01385</name>
</gene>
<dbReference type="InParanoid" id="A0A5R8QJT0"/>
<evidence type="ECO:0000256" key="9">
    <source>
        <dbReference type="ARBA" id="ARBA00022840"/>
    </source>
</evidence>
<evidence type="ECO:0000256" key="5">
    <source>
        <dbReference type="ARBA" id="ARBA00022723"/>
    </source>
</evidence>
<name>A0A5R8QJT0_9FIRM</name>
<keyword evidence="10 14" id="KW-1133">Transmembrane helix</keyword>
<evidence type="ECO:0000256" key="14">
    <source>
        <dbReference type="HAMAP-Rule" id="MF_01458"/>
    </source>
</evidence>
<evidence type="ECO:0000256" key="15">
    <source>
        <dbReference type="RuleBase" id="RU003651"/>
    </source>
</evidence>
<dbReference type="InterPro" id="IPR027417">
    <property type="entry name" value="P-loop_NTPase"/>
</dbReference>
<dbReference type="InterPro" id="IPR005936">
    <property type="entry name" value="FtsH"/>
</dbReference>
<dbReference type="AlphaFoldDB" id="A0A5R8QJT0"/>
<dbReference type="InterPro" id="IPR011546">
    <property type="entry name" value="Pept_M41_FtsH_extracell"/>
</dbReference>
<dbReference type="Pfam" id="PF01434">
    <property type="entry name" value="Peptidase_M41"/>
    <property type="match status" value="1"/>
</dbReference>
<dbReference type="Pfam" id="PF06480">
    <property type="entry name" value="FtsH_ext"/>
    <property type="match status" value="1"/>
</dbReference>
<feature type="transmembrane region" description="Helical" evidence="14">
    <location>
        <begin position="122"/>
        <end position="143"/>
    </location>
</feature>
<feature type="transmembrane region" description="Helical" evidence="14">
    <location>
        <begin position="6"/>
        <end position="26"/>
    </location>
</feature>
<evidence type="ECO:0000256" key="7">
    <source>
        <dbReference type="ARBA" id="ARBA00022801"/>
    </source>
</evidence>
<accession>A0A5R8QJT0</accession>
<comment type="function">
    <text evidence="14">Acts as a processive, ATP-dependent zinc metallopeptidase for both cytoplasmic and membrane proteins. Plays a role in the quality control of integral membrane proteins.</text>
</comment>
<evidence type="ECO:0000256" key="13">
    <source>
        <dbReference type="ARBA" id="ARBA00061570"/>
    </source>
</evidence>
<dbReference type="FunFam" id="1.10.8.60:FF:000001">
    <property type="entry name" value="ATP-dependent zinc metalloprotease FtsH"/>
    <property type="match status" value="1"/>
</dbReference>
<dbReference type="GO" id="GO:0008270">
    <property type="term" value="F:zinc ion binding"/>
    <property type="evidence" value="ECO:0007669"/>
    <property type="project" value="UniProtKB-UniRule"/>
</dbReference>
<keyword evidence="12 14" id="KW-0472">Membrane</keyword>
<dbReference type="Gene3D" id="3.40.50.300">
    <property type="entry name" value="P-loop containing nucleotide triphosphate hydrolases"/>
    <property type="match status" value="1"/>
</dbReference>
<dbReference type="GO" id="GO:0030163">
    <property type="term" value="P:protein catabolic process"/>
    <property type="evidence" value="ECO:0007669"/>
    <property type="project" value="UniProtKB-UniRule"/>
</dbReference>
<dbReference type="Gene3D" id="1.10.8.60">
    <property type="match status" value="1"/>
</dbReference>
<evidence type="ECO:0000256" key="1">
    <source>
        <dbReference type="ARBA" id="ARBA00004370"/>
    </source>
</evidence>
<evidence type="ECO:0000256" key="10">
    <source>
        <dbReference type="ARBA" id="ARBA00022989"/>
    </source>
</evidence>
<comment type="subcellular location">
    <subcellularLocation>
        <location evidence="14">Cell membrane</location>
        <topology evidence="14">Multi-pass membrane protein</topology>
        <orientation evidence="14">Cytoplasmic side</orientation>
    </subcellularLocation>
    <subcellularLocation>
        <location evidence="1">Membrane</location>
    </subcellularLocation>
</comment>
<feature type="binding site" evidence="14">
    <location>
        <begin position="210"/>
        <end position="217"/>
    </location>
    <ligand>
        <name>ATP</name>
        <dbReference type="ChEBI" id="CHEBI:30616"/>
    </ligand>
</feature>
<dbReference type="FunFam" id="3.40.50.300:FF:000001">
    <property type="entry name" value="ATP-dependent zinc metalloprotease FtsH"/>
    <property type="match status" value="1"/>
</dbReference>
<keyword evidence="8 14" id="KW-0862">Zinc</keyword>
<keyword evidence="11 14" id="KW-0482">Metalloprotease</keyword>
<dbReference type="GO" id="GO:0005886">
    <property type="term" value="C:plasma membrane"/>
    <property type="evidence" value="ECO:0007669"/>
    <property type="project" value="UniProtKB-SubCell"/>
</dbReference>
<feature type="binding site" evidence="14">
    <location>
        <position position="508"/>
    </location>
    <ligand>
        <name>Zn(2+)</name>
        <dbReference type="ChEBI" id="CHEBI:29105"/>
        <note>catalytic</note>
    </ligand>
</feature>
<dbReference type="GO" id="GO:0005524">
    <property type="term" value="F:ATP binding"/>
    <property type="evidence" value="ECO:0007669"/>
    <property type="project" value="UniProtKB-UniRule"/>
</dbReference>
<evidence type="ECO:0000256" key="11">
    <source>
        <dbReference type="ARBA" id="ARBA00023049"/>
    </source>
</evidence>
<comment type="caution">
    <text evidence="18">The sequence shown here is derived from an EMBL/GenBank/DDBJ whole genome shotgun (WGS) entry which is preliminary data.</text>
</comment>
<sequence>MTWYVITAIIIVGAIAASLYFTSGGLGTSAEKPPTYSTFVTALNDSKVEDIKVTQDTTNGVTINYTIKGENAEPATGVAALTEQTKSYTVQGPSSQVFYQLLQDNVGKYSSYTFVDNTGINFIDIILSVLPMVIMVGAIYFIFKSMSSGQGQTVAKSKARLQPGGTVRYADVASYEEEKQELQEVIDFLRNPKKYQRIGARIPRGLLLVGPPGTGKTLLARATAGEAGVPFYTVSGSDFLELYVGVGASRVRDMFATAKKTAPAIIFIDEIDAIGRQRGAGVGGGNDEREQTLNQILVEMDGFDQNAGILIIAATNRPDVLDPALLRPGRFDRQVTVNIPDVKGRKAILEVHARNKQLAPDADLEAIARRTPGFSGAELESVLNEAALLAAREDREVIYEHDLDEAIDRVMMGPAKTSKKYNEHEKRVVAYHEAGHAVIGLKLDDASVVQKVTIIPRGQAGGYNLMMPKEETFLQTKKQLLDQITGYLGGRVAEEIIFGDITSGAYSDIQSVTAIARAMVTEYGMSDLGPIQFERRQGSVFLGRDFGKEQNFSEKIAQDIDNEVRKIVDGCYQRAHEIVQENIQLLHNIAEALVEQETLTYEEIKNIEDHGTTKPADKSTATEDTTSSTVETKESDSKVEDNKTEEKEEKVIADASFDNPEDTE</sequence>
<dbReference type="GO" id="GO:0006508">
    <property type="term" value="P:proteolysis"/>
    <property type="evidence" value="ECO:0007669"/>
    <property type="project" value="UniProtKB-KW"/>
</dbReference>
<dbReference type="EC" id="3.4.24.-" evidence="14"/>
<keyword evidence="9 14" id="KW-0067">ATP-binding</keyword>
<dbReference type="GO" id="GO:0004222">
    <property type="term" value="F:metalloendopeptidase activity"/>
    <property type="evidence" value="ECO:0007669"/>
    <property type="project" value="InterPro"/>
</dbReference>
<dbReference type="InterPro" id="IPR003960">
    <property type="entry name" value="ATPase_AAA_CS"/>
</dbReference>
<keyword evidence="14" id="KW-1003">Cell membrane</keyword>
<dbReference type="OrthoDB" id="9809379at2"/>
<protein>
    <recommendedName>
        <fullName evidence="14">ATP-dependent zinc metalloprotease FtsH</fullName>
        <ecNumber evidence="14">3.4.24.-</ecNumber>
    </recommendedName>
</protein>
<organism evidence="18 19">
    <name type="scientific">Culicoidibacter larvae</name>
    <dbReference type="NCBI Taxonomy" id="2579976"/>
    <lineage>
        <taxon>Bacteria</taxon>
        <taxon>Bacillati</taxon>
        <taxon>Bacillota</taxon>
        <taxon>Culicoidibacteria</taxon>
        <taxon>Culicoidibacterales</taxon>
        <taxon>Culicoidibacteraceae</taxon>
        <taxon>Culicoidibacter</taxon>
    </lineage>
</organism>
<dbReference type="PANTHER" id="PTHR23076:SF113">
    <property type="entry name" value="ATP-DEPENDENT ZINC METALLOPROTEASE FTSH 1, CHLOROPLASTIC-RELATED"/>
    <property type="match status" value="1"/>
</dbReference>
<comment type="similarity">
    <text evidence="15">Belongs to the AAA ATPase family.</text>
</comment>
<evidence type="ECO:0000313" key="19">
    <source>
        <dbReference type="Proteomes" id="UP000306912"/>
    </source>
</evidence>
<proteinExistence type="inferred from homology"/>
<evidence type="ECO:0000259" key="17">
    <source>
        <dbReference type="SMART" id="SM00382"/>
    </source>
</evidence>
<dbReference type="SUPFAM" id="SSF52540">
    <property type="entry name" value="P-loop containing nucleoside triphosphate hydrolases"/>
    <property type="match status" value="1"/>
</dbReference>
<dbReference type="PANTHER" id="PTHR23076">
    <property type="entry name" value="METALLOPROTEASE M41 FTSH"/>
    <property type="match status" value="1"/>
</dbReference>
<evidence type="ECO:0000256" key="3">
    <source>
        <dbReference type="ARBA" id="ARBA00022670"/>
    </source>
</evidence>
<dbReference type="NCBIfam" id="TIGR01241">
    <property type="entry name" value="FtsH_fam"/>
    <property type="match status" value="1"/>
</dbReference>
<comment type="similarity">
    <text evidence="2 14">In the C-terminal section; belongs to the peptidase M41 family.</text>
</comment>
<comment type="cofactor">
    <cofactor evidence="14">
        <name>Zn(2+)</name>
        <dbReference type="ChEBI" id="CHEBI:29105"/>
    </cofactor>
    <text evidence="14">Binds 1 zinc ion per subunit.</text>
</comment>
<dbReference type="GO" id="GO:0016887">
    <property type="term" value="F:ATP hydrolysis activity"/>
    <property type="evidence" value="ECO:0007669"/>
    <property type="project" value="UniProtKB-UniRule"/>
</dbReference>
<reference evidence="18 19" key="1">
    <citation type="submission" date="2019-05" db="EMBL/GenBank/DDBJ databases">
        <title>Culicoidintestinum kansasii gen. nov., sp. nov. from the gastrointestinal tract of the biting midge, Culicoides sonorensis.</title>
        <authorList>
            <person name="Neupane S."/>
            <person name="Ghosh A."/>
            <person name="Gunther S."/>
            <person name="Martin K."/>
            <person name="Zurek L."/>
        </authorList>
    </citation>
    <scope>NUCLEOTIDE SEQUENCE [LARGE SCALE GENOMIC DNA]</scope>
    <source>
        <strain evidence="18 19">CS-1</strain>
    </source>
</reference>
<dbReference type="Pfam" id="PF00004">
    <property type="entry name" value="AAA"/>
    <property type="match status" value="1"/>
</dbReference>
<feature type="domain" description="AAA+ ATPase" evidence="17">
    <location>
        <begin position="202"/>
        <end position="341"/>
    </location>
</feature>
<dbReference type="Gene3D" id="1.20.58.760">
    <property type="entry name" value="Peptidase M41"/>
    <property type="match status" value="1"/>
</dbReference>
<dbReference type="InterPro" id="IPR041569">
    <property type="entry name" value="AAA_lid_3"/>
</dbReference>
<comment type="subunit">
    <text evidence="14">Homohexamer.</text>
</comment>
<dbReference type="PROSITE" id="PS00674">
    <property type="entry name" value="AAA"/>
    <property type="match status" value="1"/>
</dbReference>
<evidence type="ECO:0000256" key="8">
    <source>
        <dbReference type="ARBA" id="ARBA00022833"/>
    </source>
</evidence>
<evidence type="ECO:0000256" key="12">
    <source>
        <dbReference type="ARBA" id="ARBA00023136"/>
    </source>
</evidence>
<dbReference type="SMART" id="SM00382">
    <property type="entry name" value="AAA"/>
    <property type="match status" value="1"/>
</dbReference>
<keyword evidence="19" id="KW-1185">Reference proteome</keyword>
<feature type="region of interest" description="Disordered" evidence="16">
    <location>
        <begin position="605"/>
        <end position="664"/>
    </location>
</feature>
<feature type="binding site" evidence="14">
    <location>
        <position position="436"/>
    </location>
    <ligand>
        <name>Zn(2+)</name>
        <dbReference type="ChEBI" id="CHEBI:29105"/>
        <note>catalytic</note>
    </ligand>
</feature>
<keyword evidence="5 14" id="KW-0479">Metal-binding</keyword>
<dbReference type="InterPro" id="IPR037219">
    <property type="entry name" value="Peptidase_M41-like"/>
</dbReference>
<dbReference type="InterPro" id="IPR000642">
    <property type="entry name" value="Peptidase_M41"/>
</dbReference>
<dbReference type="FunCoup" id="A0A5R8QJT0">
    <property type="interactions" value="362"/>
</dbReference>